<feature type="domain" description="Crossover junction endonuclease MUS81-like HHH" evidence="2">
    <location>
        <begin position="151"/>
        <end position="219"/>
    </location>
</feature>
<dbReference type="InterPro" id="IPR010996">
    <property type="entry name" value="HHH_MUS81"/>
</dbReference>
<dbReference type="Proteomes" id="UP000694044">
    <property type="component" value="Unassembled WGS sequence"/>
</dbReference>
<dbReference type="OrthoDB" id="205514at2759"/>
<keyword evidence="4" id="KW-1185">Reference proteome</keyword>
<evidence type="ECO:0000256" key="1">
    <source>
        <dbReference type="SAM" id="MobiDB-lite"/>
    </source>
</evidence>
<feature type="compositionally biased region" description="Basic residues" evidence="1">
    <location>
        <begin position="126"/>
        <end position="136"/>
    </location>
</feature>
<gene>
    <name evidence="3" type="ORF">PHYPSEUDO_010037</name>
</gene>
<sequence>MKAETAISDLLMKCEEQGVQLPENPWQALREAITALRNTKHHALGYLQIPKAFDQLKSEFPKSADGVTVTTAAASPRVVRRQKRTLMQDMPKRSRRNTILDSYSDSDESSGGQSGLANALSPVASSKKKTKHPKKSRIQEQVEATPAERGENQPLVDQLVLLGEYEMHHGHAQRGISRMRAAKEIRDSRIVITSGAQAKQLDRVGPGVATKIDQLLNEGLAAALSEYDGDGEALPVTK</sequence>
<evidence type="ECO:0000313" key="4">
    <source>
        <dbReference type="Proteomes" id="UP000694044"/>
    </source>
</evidence>
<name>A0A8T1WBT1_9STRA</name>
<reference evidence="3" key="1">
    <citation type="submission" date="2021-02" db="EMBL/GenBank/DDBJ databases">
        <authorList>
            <person name="Palmer J.M."/>
        </authorList>
    </citation>
    <scope>NUCLEOTIDE SEQUENCE</scope>
    <source>
        <strain evidence="3">SCRP734</strain>
    </source>
</reference>
<dbReference type="Pfam" id="PF14716">
    <property type="entry name" value="HHH_8"/>
    <property type="match status" value="1"/>
</dbReference>
<evidence type="ECO:0000313" key="3">
    <source>
        <dbReference type="EMBL" id="KAG7389640.1"/>
    </source>
</evidence>
<accession>A0A8T1WBT1</accession>
<dbReference type="AlphaFoldDB" id="A0A8T1WBT1"/>
<evidence type="ECO:0000259" key="2">
    <source>
        <dbReference type="Pfam" id="PF14716"/>
    </source>
</evidence>
<dbReference type="EMBL" id="JAGDFM010000042">
    <property type="protein sequence ID" value="KAG7389640.1"/>
    <property type="molecule type" value="Genomic_DNA"/>
</dbReference>
<protein>
    <recommendedName>
        <fullName evidence="2">Crossover junction endonuclease MUS81-like HHH domain-containing protein</fullName>
    </recommendedName>
</protein>
<feature type="region of interest" description="Disordered" evidence="1">
    <location>
        <begin position="75"/>
        <end position="151"/>
    </location>
</feature>
<proteinExistence type="predicted"/>
<organism evidence="3 4">
    <name type="scientific">Phytophthora pseudosyringae</name>
    <dbReference type="NCBI Taxonomy" id="221518"/>
    <lineage>
        <taxon>Eukaryota</taxon>
        <taxon>Sar</taxon>
        <taxon>Stramenopiles</taxon>
        <taxon>Oomycota</taxon>
        <taxon>Peronosporomycetes</taxon>
        <taxon>Peronosporales</taxon>
        <taxon>Peronosporaceae</taxon>
        <taxon>Phytophthora</taxon>
    </lineage>
</organism>
<comment type="caution">
    <text evidence="3">The sequence shown here is derived from an EMBL/GenBank/DDBJ whole genome shotgun (WGS) entry which is preliminary data.</text>
</comment>